<name>A0AAD4R2M7_9BILA</name>
<dbReference type="Pfam" id="PF00069">
    <property type="entry name" value="Pkinase"/>
    <property type="match status" value="1"/>
</dbReference>
<organism evidence="3 4">
    <name type="scientific">Ditylenchus destructor</name>
    <dbReference type="NCBI Taxonomy" id="166010"/>
    <lineage>
        <taxon>Eukaryota</taxon>
        <taxon>Metazoa</taxon>
        <taxon>Ecdysozoa</taxon>
        <taxon>Nematoda</taxon>
        <taxon>Chromadorea</taxon>
        <taxon>Rhabditida</taxon>
        <taxon>Tylenchina</taxon>
        <taxon>Tylenchomorpha</taxon>
        <taxon>Sphaerularioidea</taxon>
        <taxon>Anguinidae</taxon>
        <taxon>Anguininae</taxon>
        <taxon>Ditylenchus</taxon>
    </lineage>
</organism>
<evidence type="ECO:0000313" key="4">
    <source>
        <dbReference type="Proteomes" id="UP001201812"/>
    </source>
</evidence>
<proteinExistence type="predicted"/>
<keyword evidence="3" id="KW-0808">Transferase</keyword>
<dbReference type="PANTHER" id="PTHR11909">
    <property type="entry name" value="CASEIN KINASE-RELATED"/>
    <property type="match status" value="1"/>
</dbReference>
<accession>A0AAD4R2M7</accession>
<dbReference type="Gene3D" id="1.10.510.10">
    <property type="entry name" value="Transferase(Phosphotransferase) domain 1"/>
    <property type="match status" value="1"/>
</dbReference>
<reference evidence="3" key="1">
    <citation type="submission" date="2022-01" db="EMBL/GenBank/DDBJ databases">
        <title>Genome Sequence Resource for Two Populations of Ditylenchus destructor, the Migratory Endoparasitic Phytonematode.</title>
        <authorList>
            <person name="Zhang H."/>
            <person name="Lin R."/>
            <person name="Xie B."/>
        </authorList>
    </citation>
    <scope>NUCLEOTIDE SEQUENCE</scope>
    <source>
        <strain evidence="3">BazhouSP</strain>
    </source>
</reference>
<keyword evidence="4" id="KW-1185">Reference proteome</keyword>
<dbReference type="SMART" id="SM00220">
    <property type="entry name" value="S_TKc"/>
    <property type="match status" value="1"/>
</dbReference>
<dbReference type="InterPro" id="IPR000719">
    <property type="entry name" value="Prot_kinase_dom"/>
</dbReference>
<dbReference type="GO" id="GO:0005524">
    <property type="term" value="F:ATP binding"/>
    <property type="evidence" value="ECO:0007669"/>
    <property type="project" value="InterPro"/>
</dbReference>
<dbReference type="InterPro" id="IPR050235">
    <property type="entry name" value="CK1_Ser-Thr_kinase"/>
</dbReference>
<sequence>MASLSEGDRITNMWTVLKKLGEGGCGTVFEVENNEDNCKYAMKVEPTSIRRRDQLLKTEAFILKKMQFSKYVPSYLAFDRTSDFRFLVMELLGNSLHDYIHSLPNKRVSVSTTLRVGLLALEAIIDMHKIFFVHRDIKPANFAFGLGDHSRRMYLIDFGMSRSILNPPDKLRKRRATGRVLFRGTTLYCSPNMHMKKEQGRHDDLWALLYMCTEMITGRLPWSRRGRPNAAVLKVGISGKELFQGCPKKFEVLLEYYRSLSYEDRPDYDGVKDIFKNCMKARQIDDDDPFDWELGHVNVSKHPIKQKAIHSSESIDSSSRTCDDIATGTDDSLSLEVSSR</sequence>
<dbReference type="InterPro" id="IPR011009">
    <property type="entry name" value="Kinase-like_dom_sf"/>
</dbReference>
<evidence type="ECO:0000256" key="1">
    <source>
        <dbReference type="SAM" id="MobiDB-lite"/>
    </source>
</evidence>
<protein>
    <submittedName>
        <fullName evidence="3">Protein kinase domain-containing protein</fullName>
    </submittedName>
</protein>
<dbReference type="Proteomes" id="UP001201812">
    <property type="component" value="Unassembled WGS sequence"/>
</dbReference>
<dbReference type="SUPFAM" id="SSF56112">
    <property type="entry name" value="Protein kinase-like (PK-like)"/>
    <property type="match status" value="1"/>
</dbReference>
<comment type="caution">
    <text evidence="3">The sequence shown here is derived from an EMBL/GenBank/DDBJ whole genome shotgun (WGS) entry which is preliminary data.</text>
</comment>
<dbReference type="AlphaFoldDB" id="A0AAD4R2M7"/>
<dbReference type="EMBL" id="JAKKPZ010000020">
    <property type="protein sequence ID" value="KAI1711870.1"/>
    <property type="molecule type" value="Genomic_DNA"/>
</dbReference>
<evidence type="ECO:0000259" key="2">
    <source>
        <dbReference type="PROSITE" id="PS50011"/>
    </source>
</evidence>
<keyword evidence="3" id="KW-0418">Kinase</keyword>
<feature type="domain" description="Protein kinase" evidence="2">
    <location>
        <begin position="14"/>
        <end position="276"/>
    </location>
</feature>
<feature type="compositionally biased region" description="Polar residues" evidence="1">
    <location>
        <begin position="329"/>
        <end position="340"/>
    </location>
</feature>
<dbReference type="PROSITE" id="PS50011">
    <property type="entry name" value="PROTEIN_KINASE_DOM"/>
    <property type="match status" value="1"/>
</dbReference>
<gene>
    <name evidence="3" type="ORF">DdX_09829</name>
</gene>
<dbReference type="GO" id="GO:0004672">
    <property type="term" value="F:protein kinase activity"/>
    <property type="evidence" value="ECO:0007669"/>
    <property type="project" value="InterPro"/>
</dbReference>
<feature type="region of interest" description="Disordered" evidence="1">
    <location>
        <begin position="308"/>
        <end position="340"/>
    </location>
</feature>
<evidence type="ECO:0000313" key="3">
    <source>
        <dbReference type="EMBL" id="KAI1711870.1"/>
    </source>
</evidence>